<dbReference type="EMBL" id="VWMK01000017">
    <property type="protein sequence ID" value="KAA3761475.1"/>
    <property type="molecule type" value="Genomic_DNA"/>
</dbReference>
<name>A0A7J4XG16_9BACE</name>
<evidence type="ECO:0000313" key="1">
    <source>
        <dbReference type="EMBL" id="KAA3761475.1"/>
    </source>
</evidence>
<dbReference type="Proteomes" id="UP000422221">
    <property type="component" value="Unassembled WGS sequence"/>
</dbReference>
<proteinExistence type="predicted"/>
<dbReference type="Gene3D" id="3.30.1330.40">
    <property type="entry name" value="RutC-like"/>
    <property type="match status" value="1"/>
</dbReference>
<evidence type="ECO:0000313" key="2">
    <source>
        <dbReference type="Proteomes" id="UP000422221"/>
    </source>
</evidence>
<dbReference type="GO" id="GO:0019239">
    <property type="term" value="F:deaminase activity"/>
    <property type="evidence" value="ECO:0007669"/>
    <property type="project" value="TreeGrafter"/>
</dbReference>
<dbReference type="PANTHER" id="PTHR11803:SF39">
    <property type="entry name" value="2-IMINOBUTANOATE_2-IMINOPROPANOATE DEAMINASE"/>
    <property type="match status" value="1"/>
</dbReference>
<dbReference type="InterPro" id="IPR035959">
    <property type="entry name" value="RutC-like_sf"/>
</dbReference>
<protein>
    <recommendedName>
        <fullName evidence="3">Translation initiation inhibitor</fullName>
    </recommendedName>
</protein>
<dbReference type="PANTHER" id="PTHR11803">
    <property type="entry name" value="2-IMINOBUTANOATE/2-IMINOPROPANOATE DEAMINASE RIDA"/>
    <property type="match status" value="1"/>
</dbReference>
<dbReference type="GeneID" id="93116857"/>
<dbReference type="GO" id="GO:0005829">
    <property type="term" value="C:cytosol"/>
    <property type="evidence" value="ECO:0007669"/>
    <property type="project" value="TreeGrafter"/>
</dbReference>
<dbReference type="InterPro" id="IPR006175">
    <property type="entry name" value="YjgF/YER057c/UK114"/>
</dbReference>
<dbReference type="SUPFAM" id="SSF55298">
    <property type="entry name" value="YjgF-like"/>
    <property type="match status" value="1"/>
</dbReference>
<gene>
    <name evidence="1" type="ORF">F3F73_16410</name>
</gene>
<dbReference type="Pfam" id="PF01042">
    <property type="entry name" value="Ribonuc_L-PSP"/>
    <property type="match status" value="1"/>
</dbReference>
<organism evidence="1 2">
    <name type="scientific">Bacteroides salyersiae</name>
    <dbReference type="NCBI Taxonomy" id="291644"/>
    <lineage>
        <taxon>Bacteria</taxon>
        <taxon>Pseudomonadati</taxon>
        <taxon>Bacteroidota</taxon>
        <taxon>Bacteroidia</taxon>
        <taxon>Bacteroidales</taxon>
        <taxon>Bacteroidaceae</taxon>
        <taxon>Bacteroides</taxon>
    </lineage>
</organism>
<evidence type="ECO:0008006" key="3">
    <source>
        <dbReference type="Google" id="ProtNLM"/>
    </source>
</evidence>
<sequence>MDYKKYINEDNNTITDLSEFICDNGVSEYQVMIHITQPNLTYQEQLAGILNTFTNLLTGELKGATAVFKRYFLSDAANQADTLLALTTEYSDCALSVVEQPPLNGTKIALWAYLQTNVQTRVLPNGLFESVHGNYRHFWNGSAFNRAANSEYQTRLLLNDYVMQLMEQQCTLANNCIRTWFFVQNVDVNYAGVVKARNEVFVTQNLTEHTHYIASTGIGGRHADPKVTVQMDSYAVKGISSEQIQYLYAPDHLNPTYEYGVSFERGTCVKYGDRRQVFISGTASINNKGEVVYPGDIRKQTHRMWENIEALLNEAECSFDDVAQAIVYLRDPADHQVVKEMFEQHFPCLPKVILLAPVCRPGWLIEMECIAVKADQNENFANY</sequence>
<dbReference type="AlphaFoldDB" id="A0A7J4XG16"/>
<dbReference type="CDD" id="cd06153">
    <property type="entry name" value="YjgF_YER057c_UK114_like_5"/>
    <property type="match status" value="1"/>
</dbReference>
<reference evidence="1 2" key="1">
    <citation type="journal article" date="2019" name="Nat. Med.">
        <title>A library of human gut bacterial isolates paired with longitudinal multiomics data enables mechanistic microbiome research.</title>
        <authorList>
            <person name="Poyet M."/>
            <person name="Groussin M."/>
            <person name="Gibbons S.M."/>
            <person name="Avila-Pacheco J."/>
            <person name="Jiang X."/>
            <person name="Kearney S.M."/>
            <person name="Perrotta A.R."/>
            <person name="Berdy B."/>
            <person name="Zhao S."/>
            <person name="Lieberman T.D."/>
            <person name="Swanson P.K."/>
            <person name="Smith M."/>
            <person name="Roesemann S."/>
            <person name="Alexander J.E."/>
            <person name="Rich S.A."/>
            <person name="Livny J."/>
            <person name="Vlamakis H."/>
            <person name="Clish C."/>
            <person name="Bullock K."/>
            <person name="Deik A."/>
            <person name="Scott J."/>
            <person name="Pierce K.A."/>
            <person name="Xavier R.J."/>
            <person name="Alm E.J."/>
        </authorList>
    </citation>
    <scope>NUCLEOTIDE SEQUENCE [LARGE SCALE GENOMIC DNA]</scope>
    <source>
        <strain evidence="1 2">BIOML-A10</strain>
    </source>
</reference>
<dbReference type="RefSeq" id="WP_005923160.1">
    <property type="nucleotide sequence ID" value="NZ_CABKSE010000001.1"/>
</dbReference>
<accession>A0A7J4XG16</accession>
<comment type="caution">
    <text evidence="1">The sequence shown here is derived from an EMBL/GenBank/DDBJ whole genome shotgun (WGS) entry which is preliminary data.</text>
</comment>